<protein>
    <recommendedName>
        <fullName evidence="8">HNH nuclease domain-containing protein</fullName>
    </recommendedName>
</protein>
<name>A0AAE8N490_9PEZI</name>
<feature type="domain" description="Thioredoxin-like fold" evidence="5">
    <location>
        <begin position="295"/>
        <end position="408"/>
    </location>
</feature>
<evidence type="ECO:0000259" key="4">
    <source>
        <dbReference type="Pfam" id="PF13391"/>
    </source>
</evidence>
<evidence type="ECO:0000256" key="3">
    <source>
        <dbReference type="SAM" id="MobiDB-lite"/>
    </source>
</evidence>
<dbReference type="InterPro" id="IPR003615">
    <property type="entry name" value="HNH_nuc"/>
</dbReference>
<feature type="compositionally biased region" description="Basic and acidic residues" evidence="3">
    <location>
        <begin position="37"/>
        <end position="52"/>
    </location>
</feature>
<dbReference type="InterPro" id="IPR050931">
    <property type="entry name" value="Mito_Protein_Transport_Metaxin"/>
</dbReference>
<feature type="domain" description="HNH nuclease" evidence="4">
    <location>
        <begin position="600"/>
        <end position="698"/>
    </location>
</feature>
<comment type="similarity">
    <text evidence="1">Belongs to the FAX family.</text>
</comment>
<dbReference type="PANTHER" id="PTHR12289">
    <property type="entry name" value="METAXIN RELATED"/>
    <property type="match status" value="1"/>
</dbReference>
<sequence>MPRSSNPRESTALGPEDDCLYLNAGQEKANTGTVDNLRPERQVNRLELRPARLIDSPNQLGHPRSGADATAGLDVSIDEEFSSQPLPAECELPKDNPSEDEAGYASSTTDETGQSGDEGGASEQMENRKRALIDDTMAALCAWLDSKIVTRTQAGAPKRDNDTILDGFTKAQERQLKSRKKTEMNRTDEGKWREMYLILFPDDDPETIPSPYQPDADVIPDTAVSGSATPADFAVFARRELPHFVRSELETLLESDFPEMEERMRSMNARAVEQTTPRLTIFRGWLDPGKHVWSPFVIKLEARLRFASVIYNTASGSPMTAPRGKIPYVECRGPPPPGPEWVVREDGGETVSSLGDSTAIIKALVNSGVIPDINAGLSGEKKAYDMALRALLEDNLYFYHTRERWIDNYYTMRDHALCAIPYPVRVAVGILAHRKHTAMLDGQGTGRFTSEEAKAHKVEIWENINRLLQTSKRKCPTAAAVDGEPFWALGGSEPTEADATIFGFIVSVLICTAGPESGKIVRGFPVVVEYARRIHNRYFLDYEQWEAQGGRRKNPLTPEDSPSEMSCRRVVSFEAEIETSGRDEQERLRELCLQRDNFGCVITGYADWDSILNKRTVIDDERGATHTELAHIFPLALAKLDEGIAAETDSTAMIWEALYRYFPQLEGKVVPGSINSPKNAMTMSSDHHKCFGSFQIALEPENKQGEYRLKYFIPETGVRPKERISLPGTEEIKPPDPDILGGHYAIATIRSDSP</sequence>
<dbReference type="AlphaFoldDB" id="A0AAE8N490"/>
<dbReference type="EMBL" id="ONZQ02000010">
    <property type="protein sequence ID" value="SPO04555.1"/>
    <property type="molecule type" value="Genomic_DNA"/>
</dbReference>
<feature type="compositionally biased region" description="Polar residues" evidence="3">
    <location>
        <begin position="105"/>
        <end position="115"/>
    </location>
</feature>
<comment type="similarity">
    <text evidence="2">Belongs to the GST superfamily.</text>
</comment>
<feature type="region of interest" description="Disordered" evidence="3">
    <location>
        <begin position="24"/>
        <end position="125"/>
    </location>
</feature>
<organism evidence="6 7">
    <name type="scientific">Cephalotrichum gorgonifer</name>
    <dbReference type="NCBI Taxonomy" id="2041049"/>
    <lineage>
        <taxon>Eukaryota</taxon>
        <taxon>Fungi</taxon>
        <taxon>Dikarya</taxon>
        <taxon>Ascomycota</taxon>
        <taxon>Pezizomycotina</taxon>
        <taxon>Sordariomycetes</taxon>
        <taxon>Hypocreomycetidae</taxon>
        <taxon>Microascales</taxon>
        <taxon>Microascaceae</taxon>
        <taxon>Cephalotrichum</taxon>
    </lineage>
</organism>
<comment type="caution">
    <text evidence="6">The sequence shown here is derived from an EMBL/GenBank/DDBJ whole genome shotgun (WGS) entry which is preliminary data.</text>
</comment>
<gene>
    <name evidence="6" type="ORF">DNG_07240</name>
</gene>
<dbReference type="Pfam" id="PF17172">
    <property type="entry name" value="GST_N_4"/>
    <property type="match status" value="1"/>
</dbReference>
<evidence type="ECO:0000313" key="6">
    <source>
        <dbReference type="EMBL" id="SPO04555.1"/>
    </source>
</evidence>
<evidence type="ECO:0008006" key="8">
    <source>
        <dbReference type="Google" id="ProtNLM"/>
    </source>
</evidence>
<reference evidence="6" key="1">
    <citation type="submission" date="2018-03" db="EMBL/GenBank/DDBJ databases">
        <authorList>
            <person name="Guldener U."/>
        </authorList>
    </citation>
    <scope>NUCLEOTIDE SEQUENCE</scope>
</reference>
<proteinExistence type="inferred from homology"/>
<dbReference type="GO" id="GO:0005737">
    <property type="term" value="C:cytoplasm"/>
    <property type="evidence" value="ECO:0007669"/>
    <property type="project" value="TreeGrafter"/>
</dbReference>
<dbReference type="CDD" id="cd03193">
    <property type="entry name" value="GST_C_Metaxin"/>
    <property type="match status" value="1"/>
</dbReference>
<dbReference type="InterPro" id="IPR012336">
    <property type="entry name" value="Thioredoxin-like_fold"/>
</dbReference>
<accession>A0AAE8N490</accession>
<evidence type="ECO:0000256" key="1">
    <source>
        <dbReference type="ARBA" id="ARBA00006475"/>
    </source>
</evidence>
<dbReference type="SFLD" id="SFLDG01180">
    <property type="entry name" value="SUF1"/>
    <property type="match status" value="1"/>
</dbReference>
<dbReference type="Pfam" id="PF13391">
    <property type="entry name" value="HNH_2"/>
    <property type="match status" value="1"/>
</dbReference>
<evidence type="ECO:0000256" key="2">
    <source>
        <dbReference type="ARBA" id="ARBA00007409"/>
    </source>
</evidence>
<dbReference type="InterPro" id="IPR026928">
    <property type="entry name" value="FAX/IsoI-like"/>
</dbReference>
<dbReference type="PANTHER" id="PTHR12289:SF41">
    <property type="entry name" value="FAILED AXON CONNECTIONS-RELATED"/>
    <property type="match status" value="1"/>
</dbReference>
<dbReference type="InterPro" id="IPR040079">
    <property type="entry name" value="Glutathione_S-Trfase"/>
</dbReference>
<keyword evidence="7" id="KW-1185">Reference proteome</keyword>
<evidence type="ECO:0000313" key="7">
    <source>
        <dbReference type="Proteomes" id="UP001187682"/>
    </source>
</evidence>
<evidence type="ECO:0000259" key="5">
    <source>
        <dbReference type="Pfam" id="PF17172"/>
    </source>
</evidence>
<dbReference type="Proteomes" id="UP001187682">
    <property type="component" value="Unassembled WGS sequence"/>
</dbReference>
<dbReference type="SFLD" id="SFLDS00019">
    <property type="entry name" value="Glutathione_Transferase_(cytos"/>
    <property type="match status" value="1"/>
</dbReference>
<dbReference type="SFLD" id="SFLDG01200">
    <property type="entry name" value="SUF1.1"/>
    <property type="match status" value="1"/>
</dbReference>